<evidence type="ECO:0000313" key="2">
    <source>
        <dbReference type="EMBL" id="BAH53648.1"/>
    </source>
</evidence>
<proteinExistence type="predicted"/>
<keyword evidence="1" id="KW-0812">Transmembrane</keyword>
<evidence type="ECO:0000313" key="3">
    <source>
        <dbReference type="Proteomes" id="UP000002212"/>
    </source>
</evidence>
<dbReference type="HOGENOM" id="CLU_1538881_0_0_11"/>
<organism evidence="2 3">
    <name type="scientific">Rhodococcus opacus (strain B4)</name>
    <dbReference type="NCBI Taxonomy" id="632772"/>
    <lineage>
        <taxon>Bacteria</taxon>
        <taxon>Bacillati</taxon>
        <taxon>Actinomycetota</taxon>
        <taxon>Actinomycetes</taxon>
        <taxon>Mycobacteriales</taxon>
        <taxon>Nocardiaceae</taxon>
        <taxon>Rhodococcus</taxon>
    </lineage>
</organism>
<feature type="transmembrane region" description="Helical" evidence="1">
    <location>
        <begin position="20"/>
        <end position="38"/>
    </location>
</feature>
<dbReference type="PATRIC" id="fig|632772.20.peg.5638"/>
<reference evidence="2 3" key="1">
    <citation type="submission" date="2009-03" db="EMBL/GenBank/DDBJ databases">
        <title>Comparison of the complete genome sequences of Rhodococcus erythropolis PR4 and Rhodococcus opacus B4.</title>
        <authorList>
            <person name="Takarada H."/>
            <person name="Sekine M."/>
            <person name="Hosoyama A."/>
            <person name="Yamada R."/>
            <person name="Fujisawa T."/>
            <person name="Omata S."/>
            <person name="Shimizu A."/>
            <person name="Tsukatani N."/>
            <person name="Tanikawa S."/>
            <person name="Fujita N."/>
            <person name="Harayama S."/>
        </authorList>
    </citation>
    <scope>NUCLEOTIDE SEQUENCE [LARGE SCALE GENOMIC DNA]</scope>
    <source>
        <strain evidence="2 3">B4</strain>
    </source>
</reference>
<keyword evidence="1" id="KW-0472">Membrane</keyword>
<gene>
    <name evidence="2" type="ordered locus">ROP_54010</name>
</gene>
<name>C1AVF8_RHOOB</name>
<protein>
    <submittedName>
        <fullName evidence="2">Uncharacterized protein</fullName>
    </submittedName>
</protein>
<keyword evidence="1" id="KW-1133">Transmembrane helix</keyword>
<dbReference type="EMBL" id="AP011115">
    <property type="protein sequence ID" value="BAH53648.1"/>
    <property type="molecule type" value="Genomic_DNA"/>
</dbReference>
<evidence type="ECO:0000256" key="1">
    <source>
        <dbReference type="SAM" id="Phobius"/>
    </source>
</evidence>
<sequence length="188" mass="19164">MTAHHGSFRKAESSMLRLSWAVALAFTIAVLAGILIVTRDLNISNDIFKDGVAQAKIVDSTTDQALDGAQQLPPANAAINNSMPHVVGVLDSLTRADQTLGSLGEQLAALGTALQAADAPLVGIIGAGQAATDQANAAAAPAASIVTTLSEADAKVEALGPLLDQSLALGQTIDSKLRISLLLPKVPK</sequence>
<accession>C1AVF8</accession>
<dbReference type="AlphaFoldDB" id="C1AVF8"/>
<dbReference type="Proteomes" id="UP000002212">
    <property type="component" value="Chromosome"/>
</dbReference>
<dbReference type="STRING" id="632772.ROP_54010"/>
<dbReference type="KEGG" id="rop:ROP_54010"/>